<keyword evidence="2" id="KW-1185">Reference proteome</keyword>
<comment type="caution">
    <text evidence="1">The sequence shown here is derived from an EMBL/GenBank/DDBJ whole genome shotgun (WGS) entry which is preliminary data.</text>
</comment>
<proteinExistence type="predicted"/>
<gene>
    <name evidence="1" type="ORF">SMF913_26942</name>
</gene>
<dbReference type="Proteomes" id="UP000236520">
    <property type="component" value="Unassembled WGS sequence"/>
</dbReference>
<sequence>MAEMRRKSVTVAAVTVAFGLLLAGLSAYTIGWSSGGDRTAEGADAPKVSLERRITDFTAGFGPDSGYREPRRAERQAVADAVGLILDGHPDRARPPLADAGFRLRTLTDSGTGRRYAELSDRTEDTDAPRGWGRVYVDLSAPARWSVQVPHPVSDEDTERLGARVLLGSPGGVLVLAGAHRRAGDGDAADAAHRTDSVFDAVCDELVRRGLPGVQLHGFADDSAPGRDVVASTGKGSAGRADARRLAAALTARHFSVCRAWVRNCPLEGRDNVQGRRAAAGHVTFLHVEFARSVRTSETRIRRAATAVDTVTARWAKDAPATGP</sequence>
<dbReference type="AlphaFoldDB" id="A0A2J7YTX6"/>
<dbReference type="EMBL" id="LJIW01000002">
    <property type="protein sequence ID" value="PNG91477.1"/>
    <property type="molecule type" value="Genomic_DNA"/>
</dbReference>
<evidence type="ECO:0000313" key="1">
    <source>
        <dbReference type="EMBL" id="PNG91477.1"/>
    </source>
</evidence>
<evidence type="ECO:0000313" key="2">
    <source>
        <dbReference type="Proteomes" id="UP000236520"/>
    </source>
</evidence>
<organism evidence="1 2">
    <name type="scientific">Streptomyces malaysiensis</name>
    <dbReference type="NCBI Taxonomy" id="92644"/>
    <lineage>
        <taxon>Bacteria</taxon>
        <taxon>Bacillati</taxon>
        <taxon>Actinomycetota</taxon>
        <taxon>Actinomycetes</taxon>
        <taxon>Kitasatosporales</taxon>
        <taxon>Streptomycetaceae</taxon>
        <taxon>Streptomyces</taxon>
        <taxon>Streptomyces violaceusniger group</taxon>
    </lineage>
</organism>
<protein>
    <submittedName>
        <fullName evidence="1">Uncharacterized protein</fullName>
    </submittedName>
</protein>
<accession>A0A2J7YTX6</accession>
<name>A0A2J7YTX6_STRMQ</name>
<reference evidence="1 2" key="1">
    <citation type="submission" date="2015-09" db="EMBL/GenBank/DDBJ databases">
        <title>Genome sequence, genome mining and natural product profiling of a biocontrol bacterium Streptomyces malaysiensis F913.</title>
        <authorList>
            <person name="Xu Y."/>
            <person name="Wei J."/>
            <person name="Xie J."/>
            <person name="Li T."/>
            <person name="Zhou Z."/>
        </authorList>
    </citation>
    <scope>NUCLEOTIDE SEQUENCE [LARGE SCALE GENOMIC DNA]</scope>
    <source>
        <strain evidence="1 2">F913</strain>
    </source>
</reference>